<name>A0A8J3DZU3_9RHOB</name>
<comment type="caution">
    <text evidence="2">The sequence shown here is derived from an EMBL/GenBank/DDBJ whole genome shotgun (WGS) entry which is preliminary data.</text>
</comment>
<reference evidence="2" key="1">
    <citation type="journal article" date="2014" name="Int. J. Syst. Evol. Microbiol.">
        <title>Complete genome sequence of Corynebacterium casei LMG S-19264T (=DSM 44701T), isolated from a smear-ripened cheese.</title>
        <authorList>
            <consortium name="US DOE Joint Genome Institute (JGI-PGF)"/>
            <person name="Walter F."/>
            <person name="Albersmeier A."/>
            <person name="Kalinowski J."/>
            <person name="Ruckert C."/>
        </authorList>
    </citation>
    <scope>NUCLEOTIDE SEQUENCE</scope>
    <source>
        <strain evidence="2">CCM 7684</strain>
    </source>
</reference>
<dbReference type="Pfam" id="PF04993">
    <property type="entry name" value="TfoX_N"/>
    <property type="match status" value="1"/>
</dbReference>
<dbReference type="RefSeq" id="WP_188410763.1">
    <property type="nucleotide sequence ID" value="NZ_BMCP01000005.1"/>
</dbReference>
<proteinExistence type="predicted"/>
<dbReference type="AlphaFoldDB" id="A0A8J3DZU3"/>
<dbReference type="Proteomes" id="UP000602745">
    <property type="component" value="Unassembled WGS sequence"/>
</dbReference>
<dbReference type="PANTHER" id="PTHR36121:SF1">
    <property type="entry name" value="PROTEIN SXY"/>
    <property type="match status" value="1"/>
</dbReference>
<organism evidence="2 3">
    <name type="scientific">Agaricicola taiwanensis</name>
    <dbReference type="NCBI Taxonomy" id="591372"/>
    <lineage>
        <taxon>Bacteria</taxon>
        <taxon>Pseudomonadati</taxon>
        <taxon>Pseudomonadota</taxon>
        <taxon>Alphaproteobacteria</taxon>
        <taxon>Rhodobacterales</taxon>
        <taxon>Paracoccaceae</taxon>
        <taxon>Agaricicola</taxon>
    </lineage>
</organism>
<dbReference type="EMBL" id="BMCP01000005">
    <property type="protein sequence ID" value="GGE51958.1"/>
    <property type="molecule type" value="Genomic_DNA"/>
</dbReference>
<dbReference type="PANTHER" id="PTHR36121">
    <property type="entry name" value="PROTEIN SXY"/>
    <property type="match status" value="1"/>
</dbReference>
<dbReference type="SUPFAM" id="SSF159894">
    <property type="entry name" value="YgaC/TfoX-N like"/>
    <property type="match status" value="1"/>
</dbReference>
<dbReference type="InterPro" id="IPR047525">
    <property type="entry name" value="TfoX-like"/>
</dbReference>
<sequence length="131" mass="14368">MPASSGFIDLILDQLSPLGAVSPRRMFGGVGFFSGGRMFALVTSEDRFYVKADDENRARFVEAGCEPFAYVMTSPSGAQRKVALPYYAPPETAHDDPEEFLSWARLGLEAANRAPAKVKPRRGKTTKRSAH</sequence>
<evidence type="ECO:0000313" key="2">
    <source>
        <dbReference type="EMBL" id="GGE51958.1"/>
    </source>
</evidence>
<dbReference type="InterPro" id="IPR007076">
    <property type="entry name" value="TfoX_N"/>
</dbReference>
<dbReference type="Gene3D" id="3.30.1460.30">
    <property type="entry name" value="YgaC/TfoX-N like chaperone"/>
    <property type="match status" value="1"/>
</dbReference>
<feature type="domain" description="TfoX N-terminal" evidence="1">
    <location>
        <begin position="13"/>
        <end position="111"/>
    </location>
</feature>
<accession>A0A8J3DZU3</accession>
<reference evidence="2" key="2">
    <citation type="submission" date="2020-09" db="EMBL/GenBank/DDBJ databases">
        <authorList>
            <person name="Sun Q."/>
            <person name="Sedlacek I."/>
        </authorList>
    </citation>
    <scope>NUCLEOTIDE SEQUENCE</scope>
    <source>
        <strain evidence="2">CCM 7684</strain>
    </source>
</reference>
<protein>
    <submittedName>
        <fullName evidence="2">Transcriptional regulator</fullName>
    </submittedName>
</protein>
<evidence type="ECO:0000259" key="1">
    <source>
        <dbReference type="Pfam" id="PF04993"/>
    </source>
</evidence>
<gene>
    <name evidence="2" type="ORF">GCM10007276_31290</name>
</gene>
<evidence type="ECO:0000313" key="3">
    <source>
        <dbReference type="Proteomes" id="UP000602745"/>
    </source>
</evidence>
<keyword evidence="3" id="KW-1185">Reference proteome</keyword>